<feature type="chain" id="PRO_5039012095" evidence="1">
    <location>
        <begin position="20"/>
        <end position="295"/>
    </location>
</feature>
<dbReference type="InterPro" id="IPR010427">
    <property type="entry name" value="DUF1023"/>
</dbReference>
<gene>
    <name evidence="3" type="ORF">SAMN05421748_11112</name>
</gene>
<sequence>MRILPLVLVLSAFSLPVSPTPSQDQLLSFGDAYRKTAVRMLATGCPYATWAAQGRRFLSFDPAGDGRAVEVLGDLATASRVAVLVPGVDTVLADFDRGLGGVPRRAPGVQARALYEQLSKRSPDVAVIAWLGYDPPEGIGPAAATYGRARAGATALVAFVRFLESQRPGVAVTLIGHSYGSLVVGLAAPRLPRVGDVVALGAPGIGAAHAADLGGARVWSALAPTDWIRRIPQVRLLGVGLGRRPSNPEFGAFPLPTDGVAGHDYYLAPGSATLRAVGDVVLSGVPRHDGAGEVS</sequence>
<evidence type="ECO:0000256" key="1">
    <source>
        <dbReference type="SAM" id="SignalP"/>
    </source>
</evidence>
<dbReference type="Proteomes" id="UP000219612">
    <property type="component" value="Unassembled WGS sequence"/>
</dbReference>
<dbReference type="EMBL" id="OBDY01000011">
    <property type="protein sequence ID" value="SNY50479.1"/>
    <property type="molecule type" value="Genomic_DNA"/>
</dbReference>
<accession>A0A285IR44</accession>
<evidence type="ECO:0000313" key="3">
    <source>
        <dbReference type="EMBL" id="SNY50479.1"/>
    </source>
</evidence>
<proteinExistence type="predicted"/>
<dbReference type="AlphaFoldDB" id="A0A285IR44"/>
<name>A0A285IR44_9ACTN</name>
<dbReference type="Gene3D" id="3.40.50.1820">
    <property type="entry name" value="alpha/beta hydrolase"/>
    <property type="match status" value="1"/>
</dbReference>
<dbReference type="InterPro" id="IPR029058">
    <property type="entry name" value="AB_hydrolase_fold"/>
</dbReference>
<dbReference type="OrthoDB" id="5170249at2"/>
<keyword evidence="4" id="KW-1185">Reference proteome</keyword>
<keyword evidence="3" id="KW-0378">Hydrolase</keyword>
<protein>
    <submittedName>
        <fullName evidence="3">Alpha/beta hydrolase</fullName>
    </submittedName>
</protein>
<dbReference type="Pfam" id="PF06259">
    <property type="entry name" value="Abhydrolase_8"/>
    <property type="match status" value="1"/>
</dbReference>
<dbReference type="RefSeq" id="WP_097322400.1">
    <property type="nucleotide sequence ID" value="NZ_OBDY01000011.1"/>
</dbReference>
<evidence type="ECO:0000313" key="4">
    <source>
        <dbReference type="Proteomes" id="UP000219612"/>
    </source>
</evidence>
<dbReference type="GO" id="GO:0016787">
    <property type="term" value="F:hydrolase activity"/>
    <property type="evidence" value="ECO:0007669"/>
    <property type="project" value="UniProtKB-KW"/>
</dbReference>
<keyword evidence="1" id="KW-0732">Signal</keyword>
<dbReference type="SUPFAM" id="SSF53474">
    <property type="entry name" value="alpha/beta-Hydrolases"/>
    <property type="match status" value="1"/>
</dbReference>
<feature type="domain" description="DUF1023" evidence="2">
    <location>
        <begin position="61"/>
        <end position="234"/>
    </location>
</feature>
<feature type="signal peptide" evidence="1">
    <location>
        <begin position="1"/>
        <end position="19"/>
    </location>
</feature>
<organism evidence="3 4">
    <name type="scientific">Paractinoplanes atraurantiacus</name>
    <dbReference type="NCBI Taxonomy" id="1036182"/>
    <lineage>
        <taxon>Bacteria</taxon>
        <taxon>Bacillati</taxon>
        <taxon>Actinomycetota</taxon>
        <taxon>Actinomycetes</taxon>
        <taxon>Micromonosporales</taxon>
        <taxon>Micromonosporaceae</taxon>
        <taxon>Paractinoplanes</taxon>
    </lineage>
</organism>
<evidence type="ECO:0000259" key="2">
    <source>
        <dbReference type="Pfam" id="PF06259"/>
    </source>
</evidence>
<reference evidence="3 4" key="1">
    <citation type="submission" date="2017-09" db="EMBL/GenBank/DDBJ databases">
        <authorList>
            <person name="Ehlers B."/>
            <person name="Leendertz F.H."/>
        </authorList>
    </citation>
    <scope>NUCLEOTIDE SEQUENCE [LARGE SCALE GENOMIC DNA]</scope>
    <source>
        <strain evidence="3 4">CGMCC 4.6857</strain>
    </source>
</reference>